<keyword evidence="1" id="KW-0479">Metal-binding</keyword>
<dbReference type="Proteomes" id="UP001153954">
    <property type="component" value="Unassembled WGS sequence"/>
</dbReference>
<name>A0AAU9V4G8_EUPED</name>
<organism evidence="6 7">
    <name type="scientific">Euphydryas editha</name>
    <name type="common">Edith's checkerspot</name>
    <dbReference type="NCBI Taxonomy" id="104508"/>
    <lineage>
        <taxon>Eukaryota</taxon>
        <taxon>Metazoa</taxon>
        <taxon>Ecdysozoa</taxon>
        <taxon>Arthropoda</taxon>
        <taxon>Hexapoda</taxon>
        <taxon>Insecta</taxon>
        <taxon>Pterygota</taxon>
        <taxon>Neoptera</taxon>
        <taxon>Endopterygota</taxon>
        <taxon>Lepidoptera</taxon>
        <taxon>Glossata</taxon>
        <taxon>Ditrysia</taxon>
        <taxon>Papilionoidea</taxon>
        <taxon>Nymphalidae</taxon>
        <taxon>Nymphalinae</taxon>
        <taxon>Euphydryas</taxon>
    </lineage>
</organism>
<dbReference type="InterPro" id="IPR003656">
    <property type="entry name" value="Znf_BED"/>
</dbReference>
<dbReference type="AlphaFoldDB" id="A0AAU9V4G8"/>
<reference evidence="6" key="1">
    <citation type="submission" date="2022-03" db="EMBL/GenBank/DDBJ databases">
        <authorList>
            <person name="Tunstrom K."/>
        </authorList>
    </citation>
    <scope>NUCLEOTIDE SEQUENCE</scope>
</reference>
<feature type="compositionally biased region" description="Basic and acidic residues" evidence="4">
    <location>
        <begin position="1"/>
        <end position="21"/>
    </location>
</feature>
<keyword evidence="7" id="KW-1185">Reference proteome</keyword>
<evidence type="ECO:0000259" key="5">
    <source>
        <dbReference type="Pfam" id="PF02892"/>
    </source>
</evidence>
<keyword evidence="3" id="KW-0862">Zinc</keyword>
<feature type="region of interest" description="Disordered" evidence="4">
    <location>
        <begin position="1"/>
        <end position="34"/>
    </location>
</feature>
<evidence type="ECO:0000256" key="2">
    <source>
        <dbReference type="ARBA" id="ARBA00022771"/>
    </source>
</evidence>
<accession>A0AAU9V4G8</accession>
<dbReference type="Pfam" id="PF02892">
    <property type="entry name" value="zf-BED"/>
    <property type="match status" value="1"/>
</dbReference>
<evidence type="ECO:0000256" key="1">
    <source>
        <dbReference type="ARBA" id="ARBA00022723"/>
    </source>
</evidence>
<dbReference type="SMART" id="SM00614">
    <property type="entry name" value="ZnF_BED"/>
    <property type="match status" value="1"/>
</dbReference>
<dbReference type="GO" id="GO:0008270">
    <property type="term" value="F:zinc ion binding"/>
    <property type="evidence" value="ECO:0007669"/>
    <property type="project" value="UniProtKB-KW"/>
</dbReference>
<evidence type="ECO:0000313" key="7">
    <source>
        <dbReference type="Proteomes" id="UP001153954"/>
    </source>
</evidence>
<evidence type="ECO:0000256" key="4">
    <source>
        <dbReference type="SAM" id="MobiDB-lite"/>
    </source>
</evidence>
<dbReference type="EMBL" id="CAKOGL010000029">
    <property type="protein sequence ID" value="CAH2106682.1"/>
    <property type="molecule type" value="Genomic_DNA"/>
</dbReference>
<dbReference type="GO" id="GO:0003677">
    <property type="term" value="F:DNA binding"/>
    <property type="evidence" value="ECO:0007669"/>
    <property type="project" value="InterPro"/>
</dbReference>
<evidence type="ECO:0000256" key="3">
    <source>
        <dbReference type="ARBA" id="ARBA00022833"/>
    </source>
</evidence>
<gene>
    <name evidence="6" type="ORF">EEDITHA_LOCUS20784</name>
</gene>
<keyword evidence="2" id="KW-0863">Zinc-finger</keyword>
<evidence type="ECO:0000313" key="6">
    <source>
        <dbReference type="EMBL" id="CAH2106682.1"/>
    </source>
</evidence>
<proteinExistence type="predicted"/>
<feature type="domain" description="BED-type" evidence="5">
    <location>
        <begin position="279"/>
        <end position="319"/>
    </location>
</feature>
<protein>
    <recommendedName>
        <fullName evidence="5">BED-type domain-containing protein</fullName>
    </recommendedName>
</protein>
<sequence length="339" mass="39165">MAKDGGAKSSSEPHKRQREEQEASTSTASPPRTRSRISESAFCFKELCLFCGEKLNEESERRKSSDFRRRISQVSTLQFKDTVLETARARDDALAKAVLARVEFQYDLVAAEAKYHRDCYANFLRPSTGAKMGRPKDEATNLAMEEIFTYIENSDDCQFTLNELQEVCKTTTLDNRTIKLRLKVKYGDKLIITEKSGASTFICLVDNYHHILNQAWYENKKMNKTEERLRVLDAAAAIIREDIQTAVFDNSNYPPPSRMFEDLNNEIPESLTYLVERKSSVWSHFEVNASDNSKAICMYCKKNVSRDTNPKSYKISNLWINMKRHRVNWTPLQFDQLTK</sequence>
<comment type="caution">
    <text evidence="6">The sequence shown here is derived from an EMBL/GenBank/DDBJ whole genome shotgun (WGS) entry which is preliminary data.</text>
</comment>
<feature type="compositionally biased region" description="Low complexity" evidence="4">
    <location>
        <begin position="23"/>
        <end position="32"/>
    </location>
</feature>